<accession>A0A8T9BPA2</accession>
<comment type="caution">
    <text evidence="3">The sequence shown here is derived from an EMBL/GenBank/DDBJ whole genome shotgun (WGS) entry which is preliminary data.</text>
</comment>
<feature type="region of interest" description="Disordered" evidence="1">
    <location>
        <begin position="289"/>
        <end position="360"/>
    </location>
</feature>
<dbReference type="InterPro" id="IPR004177">
    <property type="entry name" value="DDHD_dom"/>
</dbReference>
<feature type="compositionally biased region" description="Polar residues" evidence="1">
    <location>
        <begin position="903"/>
        <end position="920"/>
    </location>
</feature>
<feature type="compositionally biased region" description="Low complexity" evidence="1">
    <location>
        <begin position="79"/>
        <end position="101"/>
    </location>
</feature>
<dbReference type="GO" id="GO:0004620">
    <property type="term" value="F:phospholipase activity"/>
    <property type="evidence" value="ECO:0007669"/>
    <property type="project" value="TreeGrafter"/>
</dbReference>
<feature type="region of interest" description="Disordered" evidence="1">
    <location>
        <begin position="189"/>
        <end position="220"/>
    </location>
</feature>
<feature type="region of interest" description="Disordered" evidence="1">
    <location>
        <begin position="706"/>
        <end position="727"/>
    </location>
</feature>
<proteinExistence type="predicted"/>
<feature type="domain" description="DDHD" evidence="2">
    <location>
        <begin position="735"/>
        <end position="1047"/>
    </location>
</feature>
<evidence type="ECO:0000259" key="2">
    <source>
        <dbReference type="PROSITE" id="PS51043"/>
    </source>
</evidence>
<dbReference type="SUPFAM" id="SSF53474">
    <property type="entry name" value="alpha/beta-Hydrolases"/>
    <property type="match status" value="1"/>
</dbReference>
<feature type="compositionally biased region" description="Basic and acidic residues" evidence="1">
    <location>
        <begin position="110"/>
        <end position="119"/>
    </location>
</feature>
<sequence length="1056" mass="116691">MKVPSSNLLRHEQTANLVERAKSVPKYLPVLRSISYLDWVKKKGVAGRFDRQAEMDPPPENKSGGGKAEKSYLTAAVESITWSSSRSSTPKPTPTSAAGPAEASGLRNQHGGDHTAHHWGLGRKEYPHDCPVLNVRWFYAVDVPKRKPKLLSNGRPEEKPAAAPKKFVTFSAHDSRAIETAYQKLVEEHHDGRNEDRSNGKRHSRIPSTNLNAPEQEDKTGLKVPVHEDFLFDVDIQNRELAPAYWLGPIFEVKRGSWFYEEGGKSLRPCDENLAFQLEEGYLKAKPFRYPQAADKSSSRPSSLKPGDDPKSLANSGAFGRNRSGSSGQVTPKSSAENLKQQARDDKPNSPKDSLSHQPQTHRLFGTYMNSVVTYQDSTVAWLSTDNLMSRVSSTVYQRFAGGGYLGGIKLVRGYSEPRKGKDPATGVKGPSTPTSAAVEPSTVPPGLQLDERQQKLLKRRSAPPLSTAQPEDPQSRAVRESVEATASILQNGIDPETEAEAVRKRDEAEIQNDYNDSNGEDQGREIEHLILVTHGIGQRLGMRTESVNFIHDVNVLRKTLKSVYGGSADLQALNSEIDKLPQNCRLQVLPVCWRHLLDFPKKRQNRKEHDLGTAQNYEEEYPSLEDITIEGVAFVRGLISDLALDILLYQSDYRNQIIQIVLAVNRIYNLFRERNPEFKGKVSLMGHSLGSAILFDLLCRQAESSPGHGSTKRHKHSTHRPSNTARAQGRELDFDFDVEDFYCLGSPIGLFQMLKGRTILGRHQEYALPAQSPLDSDYMQDPFLAASPGSSFTGENISSITGLPLTISSPKIGQLYNIFHPSDPIAYRLEPLISPAMSSMKPQLLPYTKSSLASSVSGIGAKVGQSVSGLWSSLSSGIASSLLNRSLGLTSDDVAKLEAAPTPQTRASSQSAGAGTNISAGGVLQSDVPSLQRQHTNEKKLQLAEDTAAADRDGSNENAQTLIDDEIETLFAGFQKSRKNTQNDEASENWSDVEERGRKLRREELKVRTLNQNGRVDYSIQDTIASHLSYWADEDVSHFVMSQLLSRSRQKNSKN</sequence>
<dbReference type="GO" id="GO:0005737">
    <property type="term" value="C:cytoplasm"/>
    <property type="evidence" value="ECO:0007669"/>
    <property type="project" value="TreeGrafter"/>
</dbReference>
<dbReference type="InterPro" id="IPR058055">
    <property type="entry name" value="PA-PLA1"/>
</dbReference>
<feature type="region of interest" description="Disordered" evidence="1">
    <location>
        <begin position="417"/>
        <end position="522"/>
    </location>
</feature>
<evidence type="ECO:0000256" key="1">
    <source>
        <dbReference type="SAM" id="MobiDB-lite"/>
    </source>
</evidence>
<dbReference type="PANTHER" id="PTHR23509">
    <property type="entry name" value="PA-PL1 PHOSPHOLIPASE FAMILY"/>
    <property type="match status" value="1"/>
</dbReference>
<evidence type="ECO:0000313" key="3">
    <source>
        <dbReference type="EMBL" id="TVY20303.1"/>
    </source>
</evidence>
<evidence type="ECO:0000313" key="4">
    <source>
        <dbReference type="Proteomes" id="UP000469559"/>
    </source>
</evidence>
<dbReference type="InterPro" id="IPR057826">
    <property type="entry name" value="WWE_C20G8.02"/>
</dbReference>
<dbReference type="Pfam" id="PF23465">
    <property type="entry name" value="DUF7131"/>
    <property type="match status" value="1"/>
</dbReference>
<name>A0A8T9BPA2_9HELO</name>
<dbReference type="EMBL" id="QGMF01000062">
    <property type="protein sequence ID" value="TVY20303.1"/>
    <property type="molecule type" value="Genomic_DNA"/>
</dbReference>
<feature type="region of interest" description="Disordered" evidence="1">
    <location>
        <begin position="50"/>
        <end position="119"/>
    </location>
</feature>
<feature type="compositionally biased region" description="Basic and acidic residues" evidence="1">
    <location>
        <begin position="936"/>
        <end position="956"/>
    </location>
</feature>
<dbReference type="InterPro" id="IPR029058">
    <property type="entry name" value="AB_hydrolase_fold"/>
</dbReference>
<feature type="compositionally biased region" description="Basic and acidic residues" evidence="1">
    <location>
        <begin position="474"/>
        <end position="483"/>
    </location>
</feature>
<protein>
    <submittedName>
        <fullName evidence="3">Putative mitochondrial phospholipase</fullName>
    </submittedName>
</protein>
<dbReference type="InterPro" id="IPR055555">
    <property type="entry name" value="PA-PLA1_DUF7131"/>
</dbReference>
<dbReference type="AlphaFoldDB" id="A0A8T9BPA2"/>
<organism evidence="3 4">
    <name type="scientific">Lachnellula arida</name>
    <dbReference type="NCBI Taxonomy" id="1316785"/>
    <lineage>
        <taxon>Eukaryota</taxon>
        <taxon>Fungi</taxon>
        <taxon>Dikarya</taxon>
        <taxon>Ascomycota</taxon>
        <taxon>Pezizomycotina</taxon>
        <taxon>Leotiomycetes</taxon>
        <taxon>Helotiales</taxon>
        <taxon>Lachnaceae</taxon>
        <taxon>Lachnellula</taxon>
    </lineage>
</organism>
<dbReference type="OrthoDB" id="431378at2759"/>
<dbReference type="Pfam" id="PF23463">
    <property type="entry name" value="WWE_2"/>
    <property type="match status" value="1"/>
</dbReference>
<feature type="region of interest" description="Disordered" evidence="1">
    <location>
        <begin position="978"/>
        <end position="998"/>
    </location>
</feature>
<keyword evidence="4" id="KW-1185">Reference proteome</keyword>
<feature type="compositionally biased region" description="Polar residues" evidence="1">
    <location>
        <begin position="323"/>
        <end position="341"/>
    </location>
</feature>
<feature type="compositionally biased region" description="Basic residues" evidence="1">
    <location>
        <begin position="711"/>
        <end position="720"/>
    </location>
</feature>
<feature type="compositionally biased region" description="Basic and acidic residues" evidence="1">
    <location>
        <begin position="189"/>
        <end position="199"/>
    </location>
</feature>
<dbReference type="GO" id="GO:0046872">
    <property type="term" value="F:metal ion binding"/>
    <property type="evidence" value="ECO:0007669"/>
    <property type="project" value="InterPro"/>
</dbReference>
<dbReference type="PROSITE" id="PS51043">
    <property type="entry name" value="DDHD"/>
    <property type="match status" value="1"/>
</dbReference>
<gene>
    <name evidence="3" type="primary">YOR022C</name>
    <name evidence="3" type="ORF">LARI1_G000789</name>
</gene>
<dbReference type="Proteomes" id="UP000469559">
    <property type="component" value="Unassembled WGS sequence"/>
</dbReference>
<reference evidence="3 4" key="1">
    <citation type="submission" date="2018-05" db="EMBL/GenBank/DDBJ databases">
        <title>Whole genome sequencing for identification of molecular markers to develop diagnostic detection tools for the regulated plant pathogen Lachnellula willkommii.</title>
        <authorList>
            <person name="Giroux E."/>
            <person name="Bilodeau G."/>
        </authorList>
    </citation>
    <scope>NUCLEOTIDE SEQUENCE [LARGE SCALE GENOMIC DNA]</scope>
    <source>
        <strain evidence="3 4">CBS 203.66</strain>
    </source>
</reference>
<dbReference type="PANTHER" id="PTHR23509:SF10">
    <property type="entry name" value="LD21067P"/>
    <property type="match status" value="1"/>
</dbReference>
<dbReference type="Pfam" id="PF02862">
    <property type="entry name" value="DDHD"/>
    <property type="match status" value="1"/>
</dbReference>
<feature type="region of interest" description="Disordered" evidence="1">
    <location>
        <begin position="900"/>
        <end position="959"/>
    </location>
</feature>
<feature type="compositionally biased region" description="Polar residues" evidence="1">
    <location>
        <begin position="351"/>
        <end position="360"/>
    </location>
</feature>
<dbReference type="SMART" id="SM01127">
    <property type="entry name" value="DDHD"/>
    <property type="match status" value="1"/>
</dbReference>